<dbReference type="PANTHER" id="PTHR11926:SF1395">
    <property type="entry name" value="GLYCOSYLTRANSFERASE"/>
    <property type="match status" value="1"/>
</dbReference>
<dbReference type="PANTHER" id="PTHR11926">
    <property type="entry name" value="GLUCOSYL/GLUCURONOSYL TRANSFERASES"/>
    <property type="match status" value="1"/>
</dbReference>
<keyword evidence="3" id="KW-1185">Reference proteome</keyword>
<name>A0AAV6HLM9_9ERIC</name>
<dbReference type="GO" id="GO:0080043">
    <property type="term" value="F:quercetin 3-O-glucosyltransferase activity"/>
    <property type="evidence" value="ECO:0007669"/>
    <property type="project" value="TreeGrafter"/>
</dbReference>
<dbReference type="GO" id="GO:0080044">
    <property type="term" value="F:quercetin 7-O-glucosyltransferase activity"/>
    <property type="evidence" value="ECO:0007669"/>
    <property type="project" value="TreeGrafter"/>
</dbReference>
<gene>
    <name evidence="2" type="ORF">RHGRI_035959</name>
</gene>
<comment type="caution">
    <text evidence="2">The sequence shown here is derived from an EMBL/GenBank/DDBJ whole genome shotgun (WGS) entry which is preliminary data.</text>
</comment>
<proteinExistence type="inferred from homology"/>
<evidence type="ECO:0000256" key="1">
    <source>
        <dbReference type="ARBA" id="ARBA00009995"/>
    </source>
</evidence>
<organism evidence="2 3">
    <name type="scientific">Rhododendron griersonianum</name>
    <dbReference type="NCBI Taxonomy" id="479676"/>
    <lineage>
        <taxon>Eukaryota</taxon>
        <taxon>Viridiplantae</taxon>
        <taxon>Streptophyta</taxon>
        <taxon>Embryophyta</taxon>
        <taxon>Tracheophyta</taxon>
        <taxon>Spermatophyta</taxon>
        <taxon>Magnoliopsida</taxon>
        <taxon>eudicotyledons</taxon>
        <taxon>Gunneridae</taxon>
        <taxon>Pentapetalae</taxon>
        <taxon>asterids</taxon>
        <taxon>Ericales</taxon>
        <taxon>Ericaceae</taxon>
        <taxon>Ericoideae</taxon>
        <taxon>Rhodoreae</taxon>
        <taxon>Rhododendron</taxon>
    </lineage>
</organism>
<evidence type="ECO:0000313" key="2">
    <source>
        <dbReference type="EMBL" id="KAG5514743.1"/>
    </source>
</evidence>
<sequence length="253" mass="28607">MPYPGRGHINPMMNLCKLLSSRRNHGILVTFVVTEEWLGLIGSETKPDCIRFVTIPNVLPSELGRAADMVSFIEAVLTKIEEPFEGVLDRLEAPADVIVADTCLPWAVDVGRRRNIPVASFWAMPVTVFSMFYHFDLLAQNRHFPVEFPDWDCKSAQRSIPLLAFPIAMDQVAISKLVAEDWKIGWKAKGANGDLVRREEIAELVRKFMDSENVGRKELVERVREIQETCGRAIGKGESSEKNFEAFMKDITK</sequence>
<dbReference type="Gene3D" id="3.40.50.2000">
    <property type="entry name" value="Glycogen Phosphorylase B"/>
    <property type="match status" value="3"/>
</dbReference>
<dbReference type="EMBL" id="JACTNZ010000013">
    <property type="protein sequence ID" value="KAG5514743.1"/>
    <property type="molecule type" value="Genomic_DNA"/>
</dbReference>
<comment type="similarity">
    <text evidence="1">Belongs to the UDP-glycosyltransferase family.</text>
</comment>
<dbReference type="Proteomes" id="UP000823749">
    <property type="component" value="Chromosome 13"/>
</dbReference>
<dbReference type="SUPFAM" id="SSF53756">
    <property type="entry name" value="UDP-Glycosyltransferase/glycogen phosphorylase"/>
    <property type="match status" value="2"/>
</dbReference>
<reference evidence="2 3" key="1">
    <citation type="submission" date="2020-08" db="EMBL/GenBank/DDBJ databases">
        <title>Plant Genome Project.</title>
        <authorList>
            <person name="Zhang R.-G."/>
        </authorList>
    </citation>
    <scope>NUCLEOTIDE SEQUENCE [LARGE SCALE GENOMIC DNA]</scope>
    <source>
        <strain evidence="2">WSP0</strain>
        <tissue evidence="2">Leaf</tissue>
    </source>
</reference>
<accession>A0AAV6HLM9</accession>
<protein>
    <submittedName>
        <fullName evidence="2">Uncharacterized protein</fullName>
    </submittedName>
</protein>
<evidence type="ECO:0000313" key="3">
    <source>
        <dbReference type="Proteomes" id="UP000823749"/>
    </source>
</evidence>
<dbReference type="AlphaFoldDB" id="A0AAV6HLM9"/>